<feature type="signal peptide" evidence="2">
    <location>
        <begin position="1"/>
        <end position="24"/>
    </location>
</feature>
<evidence type="ECO:0000256" key="2">
    <source>
        <dbReference type="SAM" id="SignalP"/>
    </source>
</evidence>
<name>B1YMS1_EXIS2</name>
<reference evidence="3 4" key="2">
    <citation type="submission" date="2008-04" db="EMBL/GenBank/DDBJ databases">
        <title>Complete sequence of plasmid1 of Exiguobacterium sibiricum 255-15.</title>
        <authorList>
            <consortium name="US DOE Joint Genome Institute"/>
            <person name="Copeland A."/>
            <person name="Lucas S."/>
            <person name="Lapidus A."/>
            <person name="Glavina del Rio T."/>
            <person name="Dalin E."/>
            <person name="Tice H."/>
            <person name="Bruce D."/>
            <person name="Goodwin L."/>
            <person name="Pitluck S."/>
            <person name="Kiss H."/>
            <person name="Chertkov O."/>
            <person name="Monk C."/>
            <person name="Brettin T."/>
            <person name="Detter J.C."/>
            <person name="Han C."/>
            <person name="Kuske C.R."/>
            <person name="Schmutz J."/>
            <person name="Larimer F."/>
            <person name="Land M."/>
            <person name="Hauser L."/>
            <person name="Kyrpides N."/>
            <person name="Mikhailova N."/>
            <person name="Vishnivetskaya T."/>
            <person name="Rodrigues D.F."/>
            <person name="Gilichinsky D."/>
            <person name="Tiedje J."/>
            <person name="Richardson P."/>
        </authorList>
    </citation>
    <scope>NUCLEOTIDE SEQUENCE [LARGE SCALE GENOMIC DNA]</scope>
    <source>
        <strain evidence="4">DSM 17290 / CIP 109462 / JCM 13490 / 255-15</strain>
        <plasmid evidence="3 4">pEXIG01</plasmid>
    </source>
</reference>
<keyword evidence="2" id="KW-0732">Signal</keyword>
<dbReference type="EMBL" id="CP001023">
    <property type="protein sequence ID" value="ACB62498.1"/>
    <property type="molecule type" value="Genomic_DNA"/>
</dbReference>
<feature type="region of interest" description="Disordered" evidence="1">
    <location>
        <begin position="66"/>
        <end position="92"/>
    </location>
</feature>
<dbReference type="OrthoDB" id="9965005at2"/>
<geneLocation type="plasmid" evidence="3 4">
    <name>pEXIG01</name>
</geneLocation>
<organism evidence="3 4">
    <name type="scientific">Exiguobacterium sibiricum (strain DSM 17290 / CCUG 55495 / CIP 109462 / JCM 13490 / 255-15)</name>
    <dbReference type="NCBI Taxonomy" id="262543"/>
    <lineage>
        <taxon>Bacteria</taxon>
        <taxon>Bacillati</taxon>
        <taxon>Bacillota</taxon>
        <taxon>Bacilli</taxon>
        <taxon>Bacillales</taxon>
        <taxon>Bacillales Family XII. Incertae Sedis</taxon>
        <taxon>Exiguobacterium</taxon>
    </lineage>
</organism>
<proteinExistence type="predicted"/>
<gene>
    <name evidence="3" type="ordered locus">Exig_3053</name>
</gene>
<keyword evidence="4" id="KW-1185">Reference proteome</keyword>
<keyword evidence="3" id="KW-0614">Plasmid</keyword>
<accession>B1YMS1</accession>
<feature type="chain" id="PRO_5002773832" evidence="2">
    <location>
        <begin position="25"/>
        <end position="235"/>
    </location>
</feature>
<reference evidence="3 4" key="1">
    <citation type="journal article" date="2006" name="Extremophiles">
        <title>Characterization of Exiguobacterium isolates from the Siberian permafrost. Description of Exiguobacterium sibiricum sp. nov.</title>
        <authorList>
            <person name="Rodrigues D.F."/>
            <person name="Goris J."/>
            <person name="Vishnivetskaya T."/>
            <person name="Gilichinsky D."/>
            <person name="Thomashow M.F."/>
            <person name="Tiedje J.M."/>
        </authorList>
    </citation>
    <scope>NUCLEOTIDE SEQUENCE [LARGE SCALE GENOMIC DNA]</scope>
    <source>
        <strain evidence="4">DSM 17290 / CIP 109462 / JCM 13490 / 255-15</strain>
        <plasmid evidence="3">pEXIG01</plasmid>
    </source>
</reference>
<protein>
    <submittedName>
        <fullName evidence="3">Uncharacterized protein</fullName>
    </submittedName>
</protein>
<dbReference type="RefSeq" id="WP_012362682.1">
    <property type="nucleotide sequence ID" value="NC_010549.1"/>
</dbReference>
<feature type="compositionally biased region" description="Polar residues" evidence="1">
    <location>
        <begin position="70"/>
        <end position="90"/>
    </location>
</feature>
<dbReference type="HOGENOM" id="CLU_1178791_0_0_9"/>
<dbReference type="Proteomes" id="UP000001681">
    <property type="component" value="Plasmid pEXIG01"/>
</dbReference>
<sequence>MKKYKFLFPALLMTTFISSNVIHAEEPSIDPDLIEEVDSIGVNEDTSELVEGIDYDIEEATVYSEESSDLENSNFESSAPLQSSSNNDRITPSMVLMPGPEYKFSGVKYIKETIGKSILWKTSGVPGVTIGLDFTKSRNASVSTTYGASYHDISQSLSFTIGKSYSVSSSGSYKVPKSRGGKAIKRTEVTGQPIYKKYSVKVSKRNDILFRYDYKGLLYAYKPIGVHIKYKHYYK</sequence>
<evidence type="ECO:0000313" key="4">
    <source>
        <dbReference type="Proteomes" id="UP000001681"/>
    </source>
</evidence>
<dbReference type="KEGG" id="esi:Exig_3053"/>
<evidence type="ECO:0000256" key="1">
    <source>
        <dbReference type="SAM" id="MobiDB-lite"/>
    </source>
</evidence>
<evidence type="ECO:0000313" key="3">
    <source>
        <dbReference type="EMBL" id="ACB62498.1"/>
    </source>
</evidence>
<dbReference type="AlphaFoldDB" id="B1YMS1"/>